<sequence>MSSQEFVDHYEVLEISPNANLATIERVFRYLAKKYHPDINEDHDASHFTRLVDAFETLREPEARKAYDVSHQRHQQVQVELVEGANAASDDCLERYKLLSLLYAQRRRNFQKPGIGLGTLETLVPYTPEVVQFHIWYFREKGWIGREECGQLSITAAGVDYIEAFNQPTVSDQLRSEK</sequence>
<dbReference type="GO" id="GO:0005737">
    <property type="term" value="C:cytoplasm"/>
    <property type="evidence" value="ECO:0007669"/>
    <property type="project" value="TreeGrafter"/>
</dbReference>
<protein>
    <submittedName>
        <fullName evidence="3">Chaperone protein DnaJ</fullName>
    </submittedName>
</protein>
<organism evidence="3 4">
    <name type="scientific">Novipirellula aureliae</name>
    <dbReference type="NCBI Taxonomy" id="2527966"/>
    <lineage>
        <taxon>Bacteria</taxon>
        <taxon>Pseudomonadati</taxon>
        <taxon>Planctomycetota</taxon>
        <taxon>Planctomycetia</taxon>
        <taxon>Pirellulales</taxon>
        <taxon>Pirellulaceae</taxon>
        <taxon>Novipirellula</taxon>
    </lineage>
</organism>
<keyword evidence="4" id="KW-1185">Reference proteome</keyword>
<dbReference type="PROSITE" id="PS50076">
    <property type="entry name" value="DNAJ_2"/>
    <property type="match status" value="1"/>
</dbReference>
<dbReference type="PANTHER" id="PTHR43096">
    <property type="entry name" value="DNAJ HOMOLOG 1, MITOCHONDRIAL-RELATED"/>
    <property type="match status" value="1"/>
</dbReference>
<reference evidence="3 4" key="1">
    <citation type="submission" date="2019-02" db="EMBL/GenBank/DDBJ databases">
        <title>Deep-cultivation of Planctomycetes and their phenomic and genomic characterization uncovers novel biology.</title>
        <authorList>
            <person name="Wiegand S."/>
            <person name="Jogler M."/>
            <person name="Boedeker C."/>
            <person name="Pinto D."/>
            <person name="Vollmers J."/>
            <person name="Rivas-Marin E."/>
            <person name="Kohn T."/>
            <person name="Peeters S.H."/>
            <person name="Heuer A."/>
            <person name="Rast P."/>
            <person name="Oberbeckmann S."/>
            <person name="Bunk B."/>
            <person name="Jeske O."/>
            <person name="Meyerdierks A."/>
            <person name="Storesund J.E."/>
            <person name="Kallscheuer N."/>
            <person name="Luecker S."/>
            <person name="Lage O.M."/>
            <person name="Pohl T."/>
            <person name="Merkel B.J."/>
            <person name="Hornburger P."/>
            <person name="Mueller R.-W."/>
            <person name="Bruemmer F."/>
            <person name="Labrenz M."/>
            <person name="Spormann A.M."/>
            <person name="Op Den Camp H."/>
            <person name="Overmann J."/>
            <person name="Amann R."/>
            <person name="Jetten M.S.M."/>
            <person name="Mascher T."/>
            <person name="Medema M.H."/>
            <person name="Devos D.P."/>
            <person name="Kaster A.-K."/>
            <person name="Ovreas L."/>
            <person name="Rohde M."/>
            <person name="Galperin M.Y."/>
            <person name="Jogler C."/>
        </authorList>
    </citation>
    <scope>NUCLEOTIDE SEQUENCE [LARGE SCALE GENOMIC DNA]</scope>
    <source>
        <strain evidence="3 4">Q31b</strain>
    </source>
</reference>
<dbReference type="Proteomes" id="UP000315471">
    <property type="component" value="Unassembled WGS sequence"/>
</dbReference>
<dbReference type="InterPro" id="IPR001623">
    <property type="entry name" value="DnaJ_domain"/>
</dbReference>
<dbReference type="SMART" id="SM00271">
    <property type="entry name" value="DnaJ"/>
    <property type="match status" value="1"/>
</dbReference>
<dbReference type="RefSeq" id="WP_146600070.1">
    <property type="nucleotide sequence ID" value="NZ_SJPY01000004.1"/>
</dbReference>
<dbReference type="PRINTS" id="PR00625">
    <property type="entry name" value="JDOMAIN"/>
</dbReference>
<evidence type="ECO:0000256" key="1">
    <source>
        <dbReference type="ARBA" id="ARBA00023186"/>
    </source>
</evidence>
<dbReference type="CDD" id="cd06257">
    <property type="entry name" value="DnaJ"/>
    <property type="match status" value="1"/>
</dbReference>
<dbReference type="AlphaFoldDB" id="A0A5C6DX51"/>
<dbReference type="OrthoDB" id="9779889at2"/>
<name>A0A5C6DX51_9BACT</name>
<feature type="domain" description="J" evidence="2">
    <location>
        <begin position="8"/>
        <end position="71"/>
    </location>
</feature>
<dbReference type="EMBL" id="SJPY01000004">
    <property type="protein sequence ID" value="TWU41212.1"/>
    <property type="molecule type" value="Genomic_DNA"/>
</dbReference>
<dbReference type="PANTHER" id="PTHR43096:SF52">
    <property type="entry name" value="DNAJ HOMOLOG 1, MITOCHONDRIAL-RELATED"/>
    <property type="match status" value="1"/>
</dbReference>
<comment type="caution">
    <text evidence="3">The sequence shown here is derived from an EMBL/GenBank/DDBJ whole genome shotgun (WGS) entry which is preliminary data.</text>
</comment>
<dbReference type="GO" id="GO:0051082">
    <property type="term" value="F:unfolded protein binding"/>
    <property type="evidence" value="ECO:0007669"/>
    <property type="project" value="TreeGrafter"/>
</dbReference>
<evidence type="ECO:0000259" key="2">
    <source>
        <dbReference type="PROSITE" id="PS50076"/>
    </source>
</evidence>
<gene>
    <name evidence="3" type="primary">dnaJ_2</name>
    <name evidence="3" type="ORF">Q31b_26510</name>
</gene>
<dbReference type="InterPro" id="IPR036869">
    <property type="entry name" value="J_dom_sf"/>
</dbReference>
<dbReference type="SUPFAM" id="SSF46565">
    <property type="entry name" value="Chaperone J-domain"/>
    <property type="match status" value="1"/>
</dbReference>
<dbReference type="GO" id="GO:0042026">
    <property type="term" value="P:protein refolding"/>
    <property type="evidence" value="ECO:0007669"/>
    <property type="project" value="TreeGrafter"/>
</dbReference>
<evidence type="ECO:0000313" key="3">
    <source>
        <dbReference type="EMBL" id="TWU41212.1"/>
    </source>
</evidence>
<keyword evidence="1" id="KW-0143">Chaperone</keyword>
<evidence type="ECO:0000313" key="4">
    <source>
        <dbReference type="Proteomes" id="UP000315471"/>
    </source>
</evidence>
<dbReference type="Pfam" id="PF00226">
    <property type="entry name" value="DnaJ"/>
    <property type="match status" value="1"/>
</dbReference>
<dbReference type="Gene3D" id="1.10.287.110">
    <property type="entry name" value="DnaJ domain"/>
    <property type="match status" value="1"/>
</dbReference>
<accession>A0A5C6DX51</accession>
<proteinExistence type="predicted"/>